<reference evidence="1" key="1">
    <citation type="submission" date="2022-03" db="EMBL/GenBank/DDBJ databases">
        <title>Interactions between chemoautotrophic and heterotrophic bacteria.</title>
        <authorList>
            <person name="Santoro A."/>
        </authorList>
    </citation>
    <scope>NUCLEOTIDE SEQUENCE</scope>
    <source>
        <strain evidence="1">Nb-106</strain>
    </source>
</reference>
<protein>
    <submittedName>
        <fullName evidence="1">Uncharacterized protein</fullName>
    </submittedName>
</protein>
<organism evidence="1 2">
    <name type="scientific">Nitrobacter winogradskyi</name>
    <name type="common">Nitrobacter agilis</name>
    <dbReference type="NCBI Taxonomy" id="913"/>
    <lineage>
        <taxon>Bacteria</taxon>
        <taxon>Pseudomonadati</taxon>
        <taxon>Pseudomonadota</taxon>
        <taxon>Alphaproteobacteria</taxon>
        <taxon>Hyphomicrobiales</taxon>
        <taxon>Nitrobacteraceae</taxon>
        <taxon>Nitrobacter</taxon>
    </lineage>
</organism>
<gene>
    <name evidence="1" type="ORF">J2S34_001499</name>
</gene>
<sequence>MFSDPATGFCRSVPIWRAVLTCLAFIGPGCVTAEAQTLTGDQITPLRGGLFQPRESSLRRTGDADGDVASASSTMAPSRIGRIPAYDIPAATGVGDTGYDSLNRRRKEKKLYPGAPKPKQPPGPGNFIPVPPPPPLSVPPSSTAHTTPIAPAMAGRVEGQPARRRLKRDDDPFGAVGNYVGSFFVKSAVELWGGYNTNPGRFNQPKGSAFYMVAPEFVAASDWTRHSLLVDLRGSFTGFDRTFPPGVDNPPQSVISVPTVVDRPDFLGRAVGRLDVRRDTRINSELRMRIGIDNPGSPNVQAGLARYPIFAVTGATAGIEHDINRLQVSLHGFADRTMYQNSLLTDGTSASNADRNFNQYGAVGRVSYDLLPGFKPFGEVEADARNRDTPVDRDGFQRDSHGGYAKVGTSFELTRLLIGEASIGYTARNYADPRLDQLTGLLTSGSLIWSASALTTARFTSVTFVDESFVPGVAGVLTRSHTIEIDHDFRRWLTGIGRFTYATQEYRGSERSDQIYSISGDLIYRLNREFQIKAQVRHDMLSTNIPGANSAATVVMLGVRLQR</sequence>
<dbReference type="Proteomes" id="UP001205486">
    <property type="component" value="Unassembled WGS sequence"/>
</dbReference>
<comment type="caution">
    <text evidence="1">The sequence shown here is derived from an EMBL/GenBank/DDBJ whole genome shotgun (WGS) entry which is preliminary data.</text>
</comment>
<dbReference type="EMBL" id="JALJZS010000001">
    <property type="protein sequence ID" value="MCP1999077.1"/>
    <property type="molecule type" value="Genomic_DNA"/>
</dbReference>
<evidence type="ECO:0000313" key="1">
    <source>
        <dbReference type="EMBL" id="MCP1999077.1"/>
    </source>
</evidence>
<name>A0ACC6AIL7_NITWI</name>
<keyword evidence="2" id="KW-1185">Reference proteome</keyword>
<evidence type="ECO:0000313" key="2">
    <source>
        <dbReference type="Proteomes" id="UP001205486"/>
    </source>
</evidence>
<proteinExistence type="predicted"/>
<accession>A0ACC6AIL7</accession>